<keyword evidence="7" id="KW-0808">Transferase</keyword>
<dbReference type="InterPro" id="IPR038987">
    <property type="entry name" value="MoeA-like"/>
</dbReference>
<organism evidence="9 10">
    <name type="scientific">Phycicoccus sonneratiae</name>
    <dbReference type="NCBI Taxonomy" id="2807628"/>
    <lineage>
        <taxon>Bacteria</taxon>
        <taxon>Bacillati</taxon>
        <taxon>Actinomycetota</taxon>
        <taxon>Actinomycetes</taxon>
        <taxon>Micrococcales</taxon>
        <taxon>Intrasporangiaceae</taxon>
        <taxon>Phycicoccus</taxon>
    </lineage>
</organism>
<sequence length="438" mass="44974">MTSVGGCLPGLAAAPAHRVGISPEEALARVLGRIDPLPGHDVPVWSALDGVLVETVRSDTPLPVFDNSAMDGYAVRSVDVGDGRRLRVVGDVRAGRPAVLHVGPGEACRVMTGAPLPAGADTVVPYELTKTSDSAGERATRLTELPPAWIEVDEPVAQGRHVRRVGEDVEAGQVLATAGTVVGPGEVALFSAVGHASVRVSRPPVVAVLSTGDELSPAGDPLAPARVHDANGPALCALVRRAGGIPVEGALVPDRPDALLERLESLAGSVDLVITSGGASAGAADFVARLAESRHEVEALLVAMKPGKPLVVGRVDAPEGRRVPLIGLPGNPVAAMVAFEVFAGPAIARLRGLRHDGVRVVEALAADELRATPGRVSFTRVRVERDDDGQLVAGATGDGCGHGVRSLIGANALAVLPPEQGDVLPGDRVTVRLTKWST</sequence>
<evidence type="ECO:0000259" key="8">
    <source>
        <dbReference type="PROSITE" id="PS50926"/>
    </source>
</evidence>
<evidence type="ECO:0000256" key="3">
    <source>
        <dbReference type="ARBA" id="ARBA00010763"/>
    </source>
</evidence>
<keyword evidence="7" id="KW-0460">Magnesium</keyword>
<dbReference type="SMART" id="SM00852">
    <property type="entry name" value="MoCF_biosynth"/>
    <property type="match status" value="1"/>
</dbReference>
<dbReference type="InterPro" id="IPR036135">
    <property type="entry name" value="MoeA_linker/N_sf"/>
</dbReference>
<dbReference type="PANTHER" id="PTHR10192:SF5">
    <property type="entry name" value="GEPHYRIN"/>
    <property type="match status" value="1"/>
</dbReference>
<gene>
    <name evidence="9" type="ORF">JQN70_13530</name>
</gene>
<keyword evidence="7" id="KW-0479">Metal-binding</keyword>
<dbReference type="InterPro" id="IPR001453">
    <property type="entry name" value="MoaB/Mog_dom"/>
</dbReference>
<dbReference type="Gene3D" id="3.40.980.10">
    <property type="entry name" value="MoaB/Mog-like domain"/>
    <property type="match status" value="1"/>
</dbReference>
<dbReference type="Pfam" id="PF03453">
    <property type="entry name" value="MoeA_N"/>
    <property type="match status" value="1"/>
</dbReference>
<comment type="caution">
    <text evidence="9">The sequence shown here is derived from an EMBL/GenBank/DDBJ whole genome shotgun (WGS) entry which is preliminary data.</text>
</comment>
<comment type="cofactor">
    <cofactor evidence="7">
        <name>Mg(2+)</name>
        <dbReference type="ChEBI" id="CHEBI:18420"/>
    </cofactor>
</comment>
<comment type="pathway">
    <text evidence="2 7">Cofactor biosynthesis; molybdopterin biosynthesis.</text>
</comment>
<evidence type="ECO:0000256" key="5">
    <source>
        <dbReference type="ARBA" id="ARBA00023150"/>
    </source>
</evidence>
<dbReference type="InterPro" id="IPR036425">
    <property type="entry name" value="MoaB/Mog-like_dom_sf"/>
</dbReference>
<evidence type="ECO:0000256" key="6">
    <source>
        <dbReference type="ARBA" id="ARBA00047317"/>
    </source>
</evidence>
<dbReference type="SUPFAM" id="SSF63867">
    <property type="entry name" value="MoeA C-terminal domain-like"/>
    <property type="match status" value="1"/>
</dbReference>
<dbReference type="EMBL" id="JAFDVD010000015">
    <property type="protein sequence ID" value="MBM6401415.1"/>
    <property type="molecule type" value="Genomic_DNA"/>
</dbReference>
<evidence type="ECO:0000256" key="2">
    <source>
        <dbReference type="ARBA" id="ARBA00005046"/>
    </source>
</evidence>
<dbReference type="Gene3D" id="3.90.105.10">
    <property type="entry name" value="Molybdopterin biosynthesis moea protein, domain 2"/>
    <property type="match status" value="1"/>
</dbReference>
<proteinExistence type="inferred from homology"/>
<dbReference type="Gene3D" id="2.40.340.10">
    <property type="entry name" value="MoeA, C-terminal, domain IV"/>
    <property type="match status" value="1"/>
</dbReference>
<dbReference type="Proteomes" id="UP001430172">
    <property type="component" value="Unassembled WGS sequence"/>
</dbReference>
<accession>A0ABS2CNL3</accession>
<dbReference type="InterPro" id="IPR036688">
    <property type="entry name" value="MoeA_C_domain_IV_sf"/>
</dbReference>
<comment type="similarity">
    <text evidence="3 7">Belongs to the MoeA family.</text>
</comment>
<keyword evidence="4 7" id="KW-0500">Molybdenum</keyword>
<dbReference type="CDD" id="cd00887">
    <property type="entry name" value="MoeA"/>
    <property type="match status" value="1"/>
</dbReference>
<dbReference type="Pfam" id="PF00994">
    <property type="entry name" value="MoCF_biosynth"/>
    <property type="match status" value="1"/>
</dbReference>
<keyword evidence="10" id="KW-1185">Reference proteome</keyword>
<evidence type="ECO:0000256" key="4">
    <source>
        <dbReference type="ARBA" id="ARBA00022505"/>
    </source>
</evidence>
<dbReference type="SUPFAM" id="SSF63882">
    <property type="entry name" value="MoeA N-terminal region -like"/>
    <property type="match status" value="1"/>
</dbReference>
<dbReference type="PROSITE" id="PS50926">
    <property type="entry name" value="TRAM"/>
    <property type="match status" value="1"/>
</dbReference>
<comment type="catalytic activity">
    <reaction evidence="6">
        <text>adenylyl-molybdopterin + molybdate = Mo-molybdopterin + AMP + H(+)</text>
        <dbReference type="Rhea" id="RHEA:35047"/>
        <dbReference type="ChEBI" id="CHEBI:15378"/>
        <dbReference type="ChEBI" id="CHEBI:36264"/>
        <dbReference type="ChEBI" id="CHEBI:62727"/>
        <dbReference type="ChEBI" id="CHEBI:71302"/>
        <dbReference type="ChEBI" id="CHEBI:456215"/>
        <dbReference type="EC" id="2.10.1.1"/>
    </reaction>
</comment>
<evidence type="ECO:0000313" key="9">
    <source>
        <dbReference type="EMBL" id="MBM6401415.1"/>
    </source>
</evidence>
<evidence type="ECO:0000256" key="7">
    <source>
        <dbReference type="RuleBase" id="RU365090"/>
    </source>
</evidence>
<evidence type="ECO:0000256" key="1">
    <source>
        <dbReference type="ARBA" id="ARBA00002901"/>
    </source>
</evidence>
<dbReference type="NCBIfam" id="NF045515">
    <property type="entry name" value="Glp_gephyrin"/>
    <property type="match status" value="1"/>
</dbReference>
<dbReference type="InterPro" id="IPR002792">
    <property type="entry name" value="TRAM_dom"/>
</dbReference>
<dbReference type="PANTHER" id="PTHR10192">
    <property type="entry name" value="MOLYBDOPTERIN BIOSYNTHESIS PROTEIN"/>
    <property type="match status" value="1"/>
</dbReference>
<dbReference type="Pfam" id="PF03454">
    <property type="entry name" value="MoeA_C"/>
    <property type="match status" value="1"/>
</dbReference>
<evidence type="ECO:0000313" key="10">
    <source>
        <dbReference type="Proteomes" id="UP001430172"/>
    </source>
</evidence>
<protein>
    <recommendedName>
        <fullName evidence="7">Molybdopterin molybdenumtransferase</fullName>
        <ecNumber evidence="7">2.10.1.1</ecNumber>
    </recommendedName>
</protein>
<dbReference type="EC" id="2.10.1.1" evidence="7"/>
<reference evidence="9" key="1">
    <citation type="submission" date="2021-02" db="EMBL/GenBank/DDBJ databases">
        <title>Phycicoccus sp. MQZ13P-5T, whole genome shotgun sequence.</title>
        <authorList>
            <person name="Tuo L."/>
        </authorList>
    </citation>
    <scope>NUCLEOTIDE SEQUENCE</scope>
    <source>
        <strain evidence="9">MQZ13P-5</strain>
    </source>
</reference>
<dbReference type="RefSeq" id="WP_204131886.1">
    <property type="nucleotide sequence ID" value="NZ_JAFDVD010000015.1"/>
</dbReference>
<dbReference type="InterPro" id="IPR005111">
    <property type="entry name" value="MoeA_C_domain_IV"/>
</dbReference>
<name>A0ABS2CNL3_9MICO</name>
<dbReference type="Gene3D" id="2.170.190.11">
    <property type="entry name" value="Molybdopterin biosynthesis moea protein, domain 3"/>
    <property type="match status" value="1"/>
</dbReference>
<feature type="domain" description="TRAM" evidence="8">
    <location>
        <begin position="370"/>
        <end position="438"/>
    </location>
</feature>
<keyword evidence="5 7" id="KW-0501">Molybdenum cofactor biosynthesis</keyword>
<dbReference type="InterPro" id="IPR005110">
    <property type="entry name" value="MoeA_linker/N"/>
</dbReference>
<comment type="function">
    <text evidence="1 7">Catalyzes the insertion of molybdate into adenylated molybdopterin with the concomitant release of AMP.</text>
</comment>
<dbReference type="SUPFAM" id="SSF53218">
    <property type="entry name" value="Molybdenum cofactor biosynthesis proteins"/>
    <property type="match status" value="1"/>
</dbReference>